<gene>
    <name evidence="3" type="ORF">MVEN_00465200</name>
</gene>
<proteinExistence type="predicted"/>
<feature type="region of interest" description="Disordered" evidence="1">
    <location>
        <begin position="294"/>
        <end position="326"/>
    </location>
</feature>
<evidence type="ECO:0000313" key="4">
    <source>
        <dbReference type="Proteomes" id="UP000620124"/>
    </source>
</evidence>
<feature type="region of interest" description="Disordered" evidence="1">
    <location>
        <begin position="382"/>
        <end position="488"/>
    </location>
</feature>
<keyword evidence="2" id="KW-0812">Transmembrane</keyword>
<reference evidence="3" key="1">
    <citation type="submission" date="2020-05" db="EMBL/GenBank/DDBJ databases">
        <title>Mycena genomes resolve the evolution of fungal bioluminescence.</title>
        <authorList>
            <person name="Tsai I.J."/>
        </authorList>
    </citation>
    <scope>NUCLEOTIDE SEQUENCE</scope>
    <source>
        <strain evidence="3">CCC161011</strain>
    </source>
</reference>
<feature type="compositionally biased region" description="Basic residues" evidence="1">
    <location>
        <begin position="479"/>
        <end position="488"/>
    </location>
</feature>
<keyword evidence="3" id="KW-0378">Hydrolase</keyword>
<sequence length="488" mass="51162">MGRSISRANSAWFSAVRFCSVSYLFFFPHSMNDGLNYGHAAALAYTTYKNPAFLPYAEQVWWAVNGYTLSQKEVNAGTLSLKNFTLKPTCSGITMAGGTFREKAITVPDMNAAATGGFLVLSALLAEATQDDMYLSAAKASADFLQAHLLNETVEASYNSGIMIEGLAILYSITGNASLYDQIGKMVTAGISYSGWQSQNGIIANGATKAGDMFFVRALATVNARNATTPALQSYISAYLAVQFNAVNDLATTKGSNIYANSWVGPPSLSFAPGNQTNAIQVLIGAINSDNVTTPSSAPSASVPSPSASNFSPPSPPPPHKSSSHVGAIVGGTLGGLALLGILVGILLWRRHRAQQDRDMTIKQPHSPEAPRINPFDLRFADVPSMPPRTTEFNSFSNGHPPSVTQGSTSPSQTDGGTMGTSGGPYGSTSSGPYGSAQTSGGPSMGEVASGVLYPGMMNSHDAAEDEPPEYPATETSHSRRHNGKTAS</sequence>
<dbReference type="InterPro" id="IPR008928">
    <property type="entry name" value="6-hairpin_glycosidase_sf"/>
</dbReference>
<dbReference type="Gene3D" id="1.50.10.20">
    <property type="match status" value="1"/>
</dbReference>
<feature type="compositionally biased region" description="Low complexity" evidence="1">
    <location>
        <begin position="295"/>
        <end position="312"/>
    </location>
</feature>
<dbReference type="Proteomes" id="UP000620124">
    <property type="component" value="Unassembled WGS sequence"/>
</dbReference>
<comment type="caution">
    <text evidence="3">The sequence shown here is derived from an EMBL/GenBank/DDBJ whole genome shotgun (WGS) entry which is preliminary data.</text>
</comment>
<dbReference type="Pfam" id="PF03663">
    <property type="entry name" value="Glyco_hydro_76"/>
    <property type="match status" value="1"/>
</dbReference>
<keyword evidence="2" id="KW-0472">Membrane</keyword>
<accession>A0A8H6YVX4</accession>
<feature type="transmembrane region" description="Helical" evidence="2">
    <location>
        <begin position="326"/>
        <end position="349"/>
    </location>
</feature>
<dbReference type="InterPro" id="IPR005198">
    <property type="entry name" value="Glyco_hydro_76"/>
</dbReference>
<feature type="compositionally biased region" description="Gly residues" evidence="1">
    <location>
        <begin position="417"/>
        <end position="426"/>
    </location>
</feature>
<feature type="compositionally biased region" description="Low complexity" evidence="1">
    <location>
        <begin position="427"/>
        <end position="436"/>
    </location>
</feature>
<keyword evidence="4" id="KW-1185">Reference proteome</keyword>
<name>A0A8H6YVX4_9AGAR</name>
<dbReference type="AlphaFoldDB" id="A0A8H6YVX4"/>
<dbReference type="SUPFAM" id="SSF48208">
    <property type="entry name" value="Six-hairpin glycosidases"/>
    <property type="match status" value="1"/>
</dbReference>
<evidence type="ECO:0000256" key="1">
    <source>
        <dbReference type="SAM" id="MobiDB-lite"/>
    </source>
</evidence>
<feature type="compositionally biased region" description="Polar residues" evidence="1">
    <location>
        <begin position="391"/>
        <end position="415"/>
    </location>
</feature>
<evidence type="ECO:0000256" key="2">
    <source>
        <dbReference type="SAM" id="Phobius"/>
    </source>
</evidence>
<keyword evidence="2" id="KW-1133">Transmembrane helix</keyword>
<dbReference type="OrthoDB" id="3067581at2759"/>
<organism evidence="3 4">
    <name type="scientific">Mycena venus</name>
    <dbReference type="NCBI Taxonomy" id="2733690"/>
    <lineage>
        <taxon>Eukaryota</taxon>
        <taxon>Fungi</taxon>
        <taxon>Dikarya</taxon>
        <taxon>Basidiomycota</taxon>
        <taxon>Agaricomycotina</taxon>
        <taxon>Agaricomycetes</taxon>
        <taxon>Agaricomycetidae</taxon>
        <taxon>Agaricales</taxon>
        <taxon>Marasmiineae</taxon>
        <taxon>Mycenaceae</taxon>
        <taxon>Mycena</taxon>
    </lineage>
</organism>
<dbReference type="EMBL" id="JACAZI010000003">
    <property type="protein sequence ID" value="KAF7365902.1"/>
    <property type="molecule type" value="Genomic_DNA"/>
</dbReference>
<evidence type="ECO:0000313" key="3">
    <source>
        <dbReference type="EMBL" id="KAF7365902.1"/>
    </source>
</evidence>
<protein>
    <submittedName>
        <fullName evidence="3">Glycoside hydrolase family 76 protein</fullName>
    </submittedName>
</protein>
<dbReference type="GO" id="GO:0005975">
    <property type="term" value="P:carbohydrate metabolic process"/>
    <property type="evidence" value="ECO:0007669"/>
    <property type="project" value="InterPro"/>
</dbReference>
<dbReference type="GO" id="GO:0016787">
    <property type="term" value="F:hydrolase activity"/>
    <property type="evidence" value="ECO:0007669"/>
    <property type="project" value="UniProtKB-KW"/>
</dbReference>